<evidence type="ECO:0000313" key="2">
    <source>
        <dbReference type="Proteomes" id="UP000265618"/>
    </source>
</evidence>
<feature type="non-terminal residue" evidence="1">
    <location>
        <position position="45"/>
    </location>
</feature>
<evidence type="ECO:0000313" key="1">
    <source>
        <dbReference type="EMBL" id="GCA65317.1"/>
    </source>
</evidence>
<reference evidence="1 2" key="1">
    <citation type="journal article" date="2018" name="PLoS ONE">
        <title>The draft genome of Kipferlia bialata reveals reductive genome evolution in fornicate parasites.</title>
        <authorList>
            <person name="Tanifuji G."/>
            <person name="Takabayashi S."/>
            <person name="Kume K."/>
            <person name="Takagi M."/>
            <person name="Nakayama T."/>
            <person name="Kamikawa R."/>
            <person name="Inagaki Y."/>
            <person name="Hashimoto T."/>
        </authorList>
    </citation>
    <scope>NUCLEOTIDE SEQUENCE [LARGE SCALE GENOMIC DNA]</scope>
    <source>
        <strain evidence="1">NY0173</strain>
    </source>
</reference>
<proteinExistence type="predicted"/>
<sequence>DPLARSQLDAFTSRTDLLLSLYMASADRADKSHFDYYASLSLSLS</sequence>
<accession>A0A391NWF8</accession>
<dbReference type="EMBL" id="BDIP01010681">
    <property type="protein sequence ID" value="GCA65317.1"/>
    <property type="molecule type" value="Genomic_DNA"/>
</dbReference>
<organism evidence="1 2">
    <name type="scientific">Kipferlia bialata</name>
    <dbReference type="NCBI Taxonomy" id="797122"/>
    <lineage>
        <taxon>Eukaryota</taxon>
        <taxon>Metamonada</taxon>
        <taxon>Carpediemonas-like organisms</taxon>
        <taxon>Kipferlia</taxon>
    </lineage>
</organism>
<feature type="non-terminal residue" evidence="1">
    <location>
        <position position="1"/>
    </location>
</feature>
<keyword evidence="2" id="KW-1185">Reference proteome</keyword>
<comment type="caution">
    <text evidence="1">The sequence shown here is derived from an EMBL/GenBank/DDBJ whole genome shotgun (WGS) entry which is preliminary data.</text>
</comment>
<protein>
    <submittedName>
        <fullName evidence="1">Uncharacterized protein</fullName>
    </submittedName>
</protein>
<dbReference type="AlphaFoldDB" id="A0A391NWF8"/>
<name>A0A391NWF8_9EUKA</name>
<dbReference type="Proteomes" id="UP000265618">
    <property type="component" value="Unassembled WGS sequence"/>
</dbReference>
<gene>
    <name evidence="1" type="ORF">KIPB_016842</name>
</gene>